<dbReference type="CDD" id="cd06325">
    <property type="entry name" value="PBP1_ABC_unchar_transporter"/>
    <property type="match status" value="1"/>
</dbReference>
<dbReference type="InterPro" id="IPR007487">
    <property type="entry name" value="ABC_transpt-TYRBP-like"/>
</dbReference>
<reference evidence="2" key="1">
    <citation type="journal article" date="2021" name="ISME J.">
        <title>Evolutionary origin and ecological implication of a unique nif island in free-living Bradyrhizobium lineages.</title>
        <authorList>
            <person name="Tao J."/>
        </authorList>
    </citation>
    <scope>NUCLEOTIDE SEQUENCE [LARGE SCALE GENOMIC DNA]</scope>
    <source>
        <strain evidence="2">SZCCT0434</strain>
    </source>
</reference>
<sequence length="327" mass="34527">MQRRDFIALLAGSLAELPLAAKGQQPIRRVGVLINRAAGDPEEVARVDAFSQAMAGLGWVVGGNLQIEYRYAVGTAEAFRKAAVELIDLKPDILLASGALGVAAVQKITRSIPVVFASVADPVGAGIVESLAKPGGNITGFMVSEYSFNTKLLELLKQILPNLTRAAILRNSENPTGTVQFGAIQAVAPSLGVEVVPVNMRDAGEIERTVAAVAQSPNCGLIVTGSASATIHLDLIISLAAQYKLPAVYPYRYSAVRGGLISYGPDLTDQYGRAAAYVDRILKGEKPGDLPVQAPTKYLLVVNLRTAKALGLRMPSSLLARADEVIE</sequence>
<dbReference type="Proteomes" id="UP001315278">
    <property type="component" value="Unassembled WGS sequence"/>
</dbReference>
<gene>
    <name evidence="1" type="ORF">JQ615_06205</name>
</gene>
<proteinExistence type="predicted"/>
<protein>
    <submittedName>
        <fullName evidence="1">ABC transporter substrate-binding protein</fullName>
    </submittedName>
</protein>
<dbReference type="PANTHER" id="PTHR35271:SF1">
    <property type="entry name" value="ABC TRANSPORTER, SUBSTRATE-BINDING LIPOPROTEIN"/>
    <property type="match status" value="1"/>
</dbReference>
<name>A0ABS5FDU5_9BRAD</name>
<dbReference type="RefSeq" id="WP_212492016.1">
    <property type="nucleotide sequence ID" value="NZ_JAFCJH010000004.1"/>
</dbReference>
<comment type="caution">
    <text evidence="1">The sequence shown here is derived from an EMBL/GenBank/DDBJ whole genome shotgun (WGS) entry which is preliminary data.</text>
</comment>
<dbReference type="Gene3D" id="3.40.50.2300">
    <property type="match status" value="2"/>
</dbReference>
<accession>A0ABS5FDU5</accession>
<evidence type="ECO:0000313" key="2">
    <source>
        <dbReference type="Proteomes" id="UP001315278"/>
    </source>
</evidence>
<dbReference type="EMBL" id="JAFCJH010000004">
    <property type="protein sequence ID" value="MBR0794974.1"/>
    <property type="molecule type" value="Genomic_DNA"/>
</dbReference>
<evidence type="ECO:0000313" key="1">
    <source>
        <dbReference type="EMBL" id="MBR0794974.1"/>
    </source>
</evidence>
<dbReference type="PANTHER" id="PTHR35271">
    <property type="entry name" value="ABC TRANSPORTER, SUBSTRATE-BINDING LIPOPROTEIN-RELATED"/>
    <property type="match status" value="1"/>
</dbReference>
<keyword evidence="2" id="KW-1185">Reference proteome</keyword>
<organism evidence="1 2">
    <name type="scientific">Bradyrhizobium jicamae</name>
    <dbReference type="NCBI Taxonomy" id="280332"/>
    <lineage>
        <taxon>Bacteria</taxon>
        <taxon>Pseudomonadati</taxon>
        <taxon>Pseudomonadota</taxon>
        <taxon>Alphaproteobacteria</taxon>
        <taxon>Hyphomicrobiales</taxon>
        <taxon>Nitrobacteraceae</taxon>
        <taxon>Bradyrhizobium</taxon>
    </lineage>
</organism>
<dbReference type="Pfam" id="PF04392">
    <property type="entry name" value="ABC_sub_bind"/>
    <property type="match status" value="1"/>
</dbReference>